<proteinExistence type="predicted"/>
<sequence>SLRETLFLFPRRESRILPRTTRGPSHRQTKNNVSEKQEAFFQKDNGIPEVIKTGQSDLDSFRRKGEVLCPIPQAYACPHTAPAAFPQQTALFPCP</sequence>
<keyword evidence="2" id="KW-1185">Reference proteome</keyword>
<organism evidence="1 2">
    <name type="scientific">Buteo japonicus</name>
    <dbReference type="NCBI Taxonomy" id="224669"/>
    <lineage>
        <taxon>Eukaryota</taxon>
        <taxon>Metazoa</taxon>
        <taxon>Chordata</taxon>
        <taxon>Craniata</taxon>
        <taxon>Vertebrata</taxon>
        <taxon>Euteleostomi</taxon>
        <taxon>Archelosauria</taxon>
        <taxon>Archosauria</taxon>
        <taxon>Dinosauria</taxon>
        <taxon>Saurischia</taxon>
        <taxon>Theropoda</taxon>
        <taxon>Coelurosauria</taxon>
        <taxon>Aves</taxon>
        <taxon>Neognathae</taxon>
        <taxon>Neoaves</taxon>
        <taxon>Telluraves</taxon>
        <taxon>Accipitrimorphae</taxon>
        <taxon>Accipitriformes</taxon>
        <taxon>Accipitridae</taxon>
        <taxon>Accipitrinae</taxon>
        <taxon>Buteo</taxon>
    </lineage>
</organism>
<accession>A0A8C0AW56</accession>
<protein>
    <submittedName>
        <fullName evidence="1">Uncharacterized protein</fullName>
    </submittedName>
</protein>
<reference evidence="1" key="2">
    <citation type="submission" date="2025-09" db="UniProtKB">
        <authorList>
            <consortium name="Ensembl"/>
        </authorList>
    </citation>
    <scope>IDENTIFICATION</scope>
</reference>
<dbReference type="Ensembl" id="ENSBJAT00000008133.1">
    <property type="protein sequence ID" value="ENSBJAP00000007908.1"/>
    <property type="gene ID" value="ENSBJAG00000005520.1"/>
</dbReference>
<reference evidence="1" key="1">
    <citation type="submission" date="2025-08" db="UniProtKB">
        <authorList>
            <consortium name="Ensembl"/>
        </authorList>
    </citation>
    <scope>IDENTIFICATION</scope>
</reference>
<dbReference type="Proteomes" id="UP000694555">
    <property type="component" value="Unplaced"/>
</dbReference>
<dbReference type="AlphaFoldDB" id="A0A8C0AW56"/>
<name>A0A8C0AW56_9AVES</name>
<evidence type="ECO:0000313" key="2">
    <source>
        <dbReference type="Proteomes" id="UP000694555"/>
    </source>
</evidence>
<evidence type="ECO:0000313" key="1">
    <source>
        <dbReference type="Ensembl" id="ENSBJAP00000007908.1"/>
    </source>
</evidence>